<protein>
    <recommendedName>
        <fullName evidence="4">Histidine-rich glycoprotein-like</fullName>
    </recommendedName>
</protein>
<evidence type="ECO:0000313" key="2">
    <source>
        <dbReference type="EMBL" id="GIY77414.1"/>
    </source>
</evidence>
<dbReference type="EMBL" id="BPLR01015621">
    <property type="protein sequence ID" value="GIY77414.1"/>
    <property type="molecule type" value="Genomic_DNA"/>
</dbReference>
<evidence type="ECO:0000256" key="1">
    <source>
        <dbReference type="SAM" id="MobiDB-lite"/>
    </source>
</evidence>
<dbReference type="Proteomes" id="UP001054945">
    <property type="component" value="Unassembled WGS sequence"/>
</dbReference>
<accession>A0AAV4W668</accession>
<reference evidence="2 3" key="1">
    <citation type="submission" date="2021-06" db="EMBL/GenBank/DDBJ databases">
        <title>Caerostris extrusa draft genome.</title>
        <authorList>
            <person name="Kono N."/>
            <person name="Arakawa K."/>
        </authorList>
    </citation>
    <scope>NUCLEOTIDE SEQUENCE [LARGE SCALE GENOMIC DNA]</scope>
</reference>
<feature type="compositionally biased region" description="Basic and acidic residues" evidence="1">
    <location>
        <begin position="91"/>
        <end position="105"/>
    </location>
</feature>
<dbReference type="AlphaFoldDB" id="A0AAV4W668"/>
<gene>
    <name evidence="2" type="ORF">CEXT_20001</name>
</gene>
<sequence>MICLIFGLVGPYGSLQLSSPEVGGNEEGLFLLLPLATVALAQKKSEDLVAEESAPHHYDYYPVPSHAASHSNHGYGSHGQLPKPMTHGHGHYADHGEEGKSGYDKHGSHLISSYDDHGAHGAKNGHHEHFGKHGGYVKNSGSGYEKAYSYDKQVHLHDIDSHKSGHHDSHADHAHHDYKDAGHYDDQATRHMDLIISMEVMPMEILDI</sequence>
<keyword evidence="3" id="KW-1185">Reference proteome</keyword>
<name>A0AAV4W668_CAEEX</name>
<organism evidence="2 3">
    <name type="scientific">Caerostris extrusa</name>
    <name type="common">Bark spider</name>
    <name type="synonym">Caerostris bankana</name>
    <dbReference type="NCBI Taxonomy" id="172846"/>
    <lineage>
        <taxon>Eukaryota</taxon>
        <taxon>Metazoa</taxon>
        <taxon>Ecdysozoa</taxon>
        <taxon>Arthropoda</taxon>
        <taxon>Chelicerata</taxon>
        <taxon>Arachnida</taxon>
        <taxon>Araneae</taxon>
        <taxon>Araneomorphae</taxon>
        <taxon>Entelegynae</taxon>
        <taxon>Araneoidea</taxon>
        <taxon>Araneidae</taxon>
        <taxon>Caerostris</taxon>
    </lineage>
</organism>
<comment type="caution">
    <text evidence="2">The sequence shown here is derived from an EMBL/GenBank/DDBJ whole genome shotgun (WGS) entry which is preliminary data.</text>
</comment>
<evidence type="ECO:0000313" key="3">
    <source>
        <dbReference type="Proteomes" id="UP001054945"/>
    </source>
</evidence>
<feature type="region of interest" description="Disordered" evidence="1">
    <location>
        <begin position="162"/>
        <end position="181"/>
    </location>
</feature>
<evidence type="ECO:0008006" key="4">
    <source>
        <dbReference type="Google" id="ProtNLM"/>
    </source>
</evidence>
<feature type="region of interest" description="Disordered" evidence="1">
    <location>
        <begin position="69"/>
        <end position="105"/>
    </location>
</feature>
<proteinExistence type="predicted"/>